<proteinExistence type="predicted"/>
<reference evidence="2 3" key="1">
    <citation type="journal article" date="2024" name="Nat. Commun.">
        <title>Phylogenomics reveals the evolutionary origins of lichenization in chlorophyte algae.</title>
        <authorList>
            <person name="Puginier C."/>
            <person name="Libourel C."/>
            <person name="Otte J."/>
            <person name="Skaloud P."/>
            <person name="Haon M."/>
            <person name="Grisel S."/>
            <person name="Petersen M."/>
            <person name="Berrin J.G."/>
            <person name="Delaux P.M."/>
            <person name="Dal Grande F."/>
            <person name="Keller J."/>
        </authorList>
    </citation>
    <scope>NUCLEOTIDE SEQUENCE [LARGE SCALE GENOMIC DNA]</scope>
    <source>
        <strain evidence="2 3">SAG 245.80</strain>
    </source>
</reference>
<sequence length="228" mass="23792">MGAIVANQRDRQAYEDAWQRSLAQEPSSFRRQHGIGIKVDGCDAQRRDRASSSRERTLDAGPAEDGGEADAHNWWRRPAVGASPNEQVTLALPAGVPVVQGTPVYPFMVPGATAPQQFVVGAPVEADTGGLPQPTEAPVQVHAQAQGKAAAPPGRGERVRVGFQPYCAPPVFNKRDASTESQEPSAAEGPPLTPGRRLAHAELAQAQPHPGCGDSGDGGGQAAPQAHG</sequence>
<protein>
    <submittedName>
        <fullName evidence="2">Uncharacterized protein</fullName>
    </submittedName>
</protein>
<feature type="compositionally biased region" description="Basic and acidic residues" evidence="1">
    <location>
        <begin position="40"/>
        <end position="58"/>
    </location>
</feature>
<comment type="caution">
    <text evidence="2">The sequence shown here is derived from an EMBL/GenBank/DDBJ whole genome shotgun (WGS) entry which is preliminary data.</text>
</comment>
<dbReference type="AlphaFoldDB" id="A0AAW1RZM0"/>
<dbReference type="Proteomes" id="UP001445335">
    <property type="component" value="Unassembled WGS sequence"/>
</dbReference>
<evidence type="ECO:0000313" key="3">
    <source>
        <dbReference type="Proteomes" id="UP001445335"/>
    </source>
</evidence>
<evidence type="ECO:0000256" key="1">
    <source>
        <dbReference type="SAM" id="MobiDB-lite"/>
    </source>
</evidence>
<dbReference type="EMBL" id="JALJOU010000017">
    <property type="protein sequence ID" value="KAK9839206.1"/>
    <property type="molecule type" value="Genomic_DNA"/>
</dbReference>
<keyword evidence="3" id="KW-1185">Reference proteome</keyword>
<name>A0AAW1RZM0_9CHLO</name>
<accession>A0AAW1RZM0</accession>
<feature type="region of interest" description="Disordered" evidence="1">
    <location>
        <begin position="172"/>
        <end position="228"/>
    </location>
</feature>
<gene>
    <name evidence="2" type="ORF">WJX81_001370</name>
</gene>
<organism evidence="2 3">
    <name type="scientific">Elliptochloris bilobata</name>
    <dbReference type="NCBI Taxonomy" id="381761"/>
    <lineage>
        <taxon>Eukaryota</taxon>
        <taxon>Viridiplantae</taxon>
        <taxon>Chlorophyta</taxon>
        <taxon>core chlorophytes</taxon>
        <taxon>Trebouxiophyceae</taxon>
        <taxon>Trebouxiophyceae incertae sedis</taxon>
        <taxon>Elliptochloris clade</taxon>
        <taxon>Elliptochloris</taxon>
    </lineage>
</organism>
<evidence type="ECO:0000313" key="2">
    <source>
        <dbReference type="EMBL" id="KAK9839206.1"/>
    </source>
</evidence>
<feature type="region of interest" description="Disordered" evidence="1">
    <location>
        <begin position="24"/>
        <end position="73"/>
    </location>
</feature>